<comment type="similarity">
    <text evidence="1">Belongs to the PPR family. P subfamily.</text>
</comment>
<feature type="repeat" description="PPR" evidence="3">
    <location>
        <begin position="296"/>
        <end position="330"/>
    </location>
</feature>
<dbReference type="Pfam" id="PF13041">
    <property type="entry name" value="PPR_2"/>
    <property type="match status" value="2"/>
</dbReference>
<evidence type="ECO:0000256" key="2">
    <source>
        <dbReference type="ARBA" id="ARBA00022737"/>
    </source>
</evidence>
<keyword evidence="2" id="KW-0677">Repeat</keyword>
<evidence type="ECO:0000256" key="1">
    <source>
        <dbReference type="ARBA" id="ARBA00007626"/>
    </source>
</evidence>
<dbReference type="GO" id="GO:0005829">
    <property type="term" value="C:cytosol"/>
    <property type="evidence" value="ECO:0007669"/>
    <property type="project" value="EnsemblPlants"/>
</dbReference>
<feature type="repeat" description="PPR" evidence="3">
    <location>
        <begin position="226"/>
        <end position="260"/>
    </location>
</feature>
<feature type="repeat" description="PPR" evidence="3">
    <location>
        <begin position="156"/>
        <end position="190"/>
    </location>
</feature>
<evidence type="ECO:0000313" key="4">
    <source>
        <dbReference type="EMBL" id="ERN02337.1"/>
    </source>
</evidence>
<dbReference type="HOGENOM" id="CLU_002706_49_20_1"/>
<feature type="repeat" description="PPR" evidence="3">
    <location>
        <begin position="261"/>
        <end position="295"/>
    </location>
</feature>
<reference evidence="5" key="1">
    <citation type="journal article" date="2013" name="Science">
        <title>The Amborella genome and the evolution of flowering plants.</title>
        <authorList>
            <consortium name="Amborella Genome Project"/>
        </authorList>
    </citation>
    <scope>NUCLEOTIDE SEQUENCE [LARGE SCALE GENOMIC DNA]</scope>
</reference>
<keyword evidence="5" id="KW-1185">Reference proteome</keyword>
<dbReference type="GO" id="GO:0005634">
    <property type="term" value="C:nucleus"/>
    <property type="evidence" value="ECO:0007669"/>
    <property type="project" value="EnsemblPlants"/>
</dbReference>
<dbReference type="PANTHER" id="PTHR47447:SF28">
    <property type="entry name" value="PENTACOTRIPEPTIDE-REPEAT REGION OF PRORP DOMAIN-CONTAINING PROTEIN"/>
    <property type="match status" value="1"/>
</dbReference>
<dbReference type="PANTHER" id="PTHR47447">
    <property type="entry name" value="OS03G0856100 PROTEIN"/>
    <property type="match status" value="1"/>
</dbReference>
<dbReference type="Gene3D" id="1.25.40.10">
    <property type="entry name" value="Tetratricopeptide repeat domain"/>
    <property type="match status" value="4"/>
</dbReference>
<dbReference type="Pfam" id="PF13812">
    <property type="entry name" value="PPR_3"/>
    <property type="match status" value="1"/>
</dbReference>
<sequence>MQCCSDETQIQSSLDELQLKISPDLINRVFQNCIFSSNSAYALFVWAQKQPNYSHTTAVLNSMVNLFGRMREFDSAWLLIDSLKPLVNAQTFTILLRRYARAGLPQAALRTLDLIPHFGLTLTPDSLNNILDALCKEGQVREAARYFEARKSKLALASTYNILLHGWFRLRNLRKAERLWEDMQVRNVPASVVTYGTLIEGYCRMRRVERALELLEDMKFRGIEPNVITYNPIVDALGEAGRHGDAMAMTDRIFTLGLTPTISTYNSLVKGFSKHGDMVGASKVLKMMIGRGCLPTPTTYNYFFKFFSRAGKIDEGMNLYTKLIKSGYSLDRLSYQLLIKMLCEKGRLEMTLQVIEDMHSKGYDSDLATSSMLVHLLCNLGKLEEACEEFEGMINKGIVPQYLTFQMLVDEVRRLGLVERARRLTEMMDSVPHSKKLPNSYKGGDVKKSILEKAQGMCDLLKVCNDPRKLVKRKGSTGNVVADANQIILDMRNRSEIDMPFLKTFVKIQMKSK</sequence>
<name>W1NXK2_AMBTC</name>
<feature type="repeat" description="PPR" evidence="3">
    <location>
        <begin position="191"/>
        <end position="225"/>
    </location>
</feature>
<dbReference type="eggNOG" id="KOG4197">
    <property type="taxonomic scope" value="Eukaryota"/>
</dbReference>
<feature type="repeat" description="PPR" evidence="3">
    <location>
        <begin position="88"/>
        <end position="122"/>
    </location>
</feature>
<dbReference type="PROSITE" id="PS51375">
    <property type="entry name" value="PPR"/>
    <property type="match status" value="8"/>
</dbReference>
<dbReference type="EMBL" id="KI394634">
    <property type="protein sequence ID" value="ERN02337.1"/>
    <property type="molecule type" value="Genomic_DNA"/>
</dbReference>
<gene>
    <name evidence="4" type="ORF">AMTR_s00096p00019400</name>
</gene>
<accession>W1NXK2</accession>
<dbReference type="InterPro" id="IPR002885">
    <property type="entry name" value="PPR_rpt"/>
</dbReference>
<dbReference type="Proteomes" id="UP000017836">
    <property type="component" value="Unassembled WGS sequence"/>
</dbReference>
<feature type="repeat" description="PPR" evidence="3">
    <location>
        <begin position="366"/>
        <end position="400"/>
    </location>
</feature>
<evidence type="ECO:0000313" key="5">
    <source>
        <dbReference type="Proteomes" id="UP000017836"/>
    </source>
</evidence>
<dbReference type="OMA" id="NYFFRFF"/>
<dbReference type="GO" id="GO:0010029">
    <property type="term" value="P:regulation of seed germination"/>
    <property type="evidence" value="ECO:0007669"/>
    <property type="project" value="EnsemblPlants"/>
</dbReference>
<dbReference type="InterPro" id="IPR011990">
    <property type="entry name" value="TPR-like_helical_dom_sf"/>
</dbReference>
<proteinExistence type="inferred from homology"/>
<dbReference type="Gramene" id="ERN02337">
    <property type="protein sequence ID" value="ERN02337"/>
    <property type="gene ID" value="AMTR_s00096p00019400"/>
</dbReference>
<feature type="repeat" description="PPR" evidence="3">
    <location>
        <begin position="331"/>
        <end position="365"/>
    </location>
</feature>
<evidence type="ECO:0000256" key="3">
    <source>
        <dbReference type="PROSITE-ProRule" id="PRU00708"/>
    </source>
</evidence>
<dbReference type="AlphaFoldDB" id="W1NXK2"/>
<dbReference type="NCBIfam" id="TIGR00756">
    <property type="entry name" value="PPR"/>
    <property type="match status" value="5"/>
</dbReference>
<dbReference type="Pfam" id="PF01535">
    <property type="entry name" value="PPR"/>
    <property type="match status" value="3"/>
</dbReference>
<protein>
    <recommendedName>
        <fullName evidence="6">Pentacotripeptide-repeat region of PRORP domain-containing protein</fullName>
    </recommendedName>
</protein>
<dbReference type="GO" id="GO:0009845">
    <property type="term" value="P:seed germination"/>
    <property type="evidence" value="ECO:0007669"/>
    <property type="project" value="EnsemblPlants"/>
</dbReference>
<organism evidence="4 5">
    <name type="scientific">Amborella trichopoda</name>
    <dbReference type="NCBI Taxonomy" id="13333"/>
    <lineage>
        <taxon>Eukaryota</taxon>
        <taxon>Viridiplantae</taxon>
        <taxon>Streptophyta</taxon>
        <taxon>Embryophyta</taxon>
        <taxon>Tracheophyta</taxon>
        <taxon>Spermatophyta</taxon>
        <taxon>Magnoliopsida</taxon>
        <taxon>Amborellales</taxon>
        <taxon>Amborellaceae</taxon>
        <taxon>Amborella</taxon>
    </lineage>
</organism>
<evidence type="ECO:0008006" key="6">
    <source>
        <dbReference type="Google" id="ProtNLM"/>
    </source>
</evidence>
<dbReference type="GO" id="GO:0009788">
    <property type="term" value="P:negative regulation of abscisic acid-activated signaling pathway"/>
    <property type="evidence" value="ECO:0007669"/>
    <property type="project" value="EnsemblPlants"/>
</dbReference>